<name>A0AAV7U560_PLEWA</name>
<accession>A0AAV7U560</accession>
<evidence type="ECO:0000256" key="1">
    <source>
        <dbReference type="SAM" id="MobiDB-lite"/>
    </source>
</evidence>
<keyword evidence="3" id="KW-1185">Reference proteome</keyword>
<dbReference type="EMBL" id="JANPWB010000005">
    <property type="protein sequence ID" value="KAJ1183811.1"/>
    <property type="molecule type" value="Genomic_DNA"/>
</dbReference>
<feature type="region of interest" description="Disordered" evidence="1">
    <location>
        <begin position="122"/>
        <end position="181"/>
    </location>
</feature>
<proteinExistence type="predicted"/>
<gene>
    <name evidence="2" type="ORF">NDU88_000625</name>
</gene>
<dbReference type="AlphaFoldDB" id="A0AAV7U560"/>
<dbReference type="Proteomes" id="UP001066276">
    <property type="component" value="Chromosome 3_1"/>
</dbReference>
<organism evidence="2 3">
    <name type="scientific">Pleurodeles waltl</name>
    <name type="common">Iberian ribbed newt</name>
    <dbReference type="NCBI Taxonomy" id="8319"/>
    <lineage>
        <taxon>Eukaryota</taxon>
        <taxon>Metazoa</taxon>
        <taxon>Chordata</taxon>
        <taxon>Craniata</taxon>
        <taxon>Vertebrata</taxon>
        <taxon>Euteleostomi</taxon>
        <taxon>Amphibia</taxon>
        <taxon>Batrachia</taxon>
        <taxon>Caudata</taxon>
        <taxon>Salamandroidea</taxon>
        <taxon>Salamandridae</taxon>
        <taxon>Pleurodelinae</taxon>
        <taxon>Pleurodeles</taxon>
    </lineage>
</organism>
<reference evidence="2" key="1">
    <citation type="journal article" date="2022" name="bioRxiv">
        <title>Sequencing and chromosome-scale assembly of the giantPleurodeles waltlgenome.</title>
        <authorList>
            <person name="Brown T."/>
            <person name="Elewa A."/>
            <person name="Iarovenko S."/>
            <person name="Subramanian E."/>
            <person name="Araus A.J."/>
            <person name="Petzold A."/>
            <person name="Susuki M."/>
            <person name="Suzuki K.-i.T."/>
            <person name="Hayashi T."/>
            <person name="Toyoda A."/>
            <person name="Oliveira C."/>
            <person name="Osipova E."/>
            <person name="Leigh N.D."/>
            <person name="Simon A."/>
            <person name="Yun M.H."/>
        </authorList>
    </citation>
    <scope>NUCLEOTIDE SEQUENCE</scope>
    <source>
        <strain evidence="2">20211129_DDA</strain>
        <tissue evidence="2">Liver</tissue>
    </source>
</reference>
<feature type="compositionally biased region" description="Polar residues" evidence="1">
    <location>
        <begin position="80"/>
        <end position="89"/>
    </location>
</feature>
<feature type="region of interest" description="Disordered" evidence="1">
    <location>
        <begin position="44"/>
        <end position="89"/>
    </location>
</feature>
<sequence>MEGLQAAEKERTESNPLSARRGYRLRSRNAQRVIALCTEGLQAAEKERTESNPLSARRGYRLRSRNAQRVTRSLHGGVQAAQQERTKSNPLSARRVYRLRNMNGLGTEGPWIWGKHHKMGLGEEDPPEEGLLHSGWSKTDGKMGVPRPDSCSQQGAKSPQLGGLEDGNAPLRARDASGSVM</sequence>
<feature type="region of interest" description="Disordered" evidence="1">
    <location>
        <begin position="1"/>
        <end position="25"/>
    </location>
</feature>
<comment type="caution">
    <text evidence="2">The sequence shown here is derived from an EMBL/GenBank/DDBJ whole genome shotgun (WGS) entry which is preliminary data.</text>
</comment>
<protein>
    <submittedName>
        <fullName evidence="2">Uncharacterized protein</fullName>
    </submittedName>
</protein>
<evidence type="ECO:0000313" key="2">
    <source>
        <dbReference type="EMBL" id="KAJ1183811.1"/>
    </source>
</evidence>
<evidence type="ECO:0000313" key="3">
    <source>
        <dbReference type="Proteomes" id="UP001066276"/>
    </source>
</evidence>